<name>A0A124RDS0_9BURK</name>
<protein>
    <recommendedName>
        <fullName evidence="4">Entry exclusion lipoprotein TrbK</fullName>
    </recommendedName>
</protein>
<keyword evidence="1" id="KW-0732">Signal</keyword>
<evidence type="ECO:0000313" key="3">
    <source>
        <dbReference type="Proteomes" id="UP000064029"/>
    </source>
</evidence>
<comment type="caution">
    <text evidence="2">The sequence shown here is derived from an EMBL/GenBank/DDBJ whole genome shotgun (WGS) entry which is preliminary data.</text>
</comment>
<accession>A0A124RDS0</accession>
<feature type="signal peptide" evidence="1">
    <location>
        <begin position="1"/>
        <end position="22"/>
    </location>
</feature>
<dbReference type="PROSITE" id="PS51257">
    <property type="entry name" value="PROKAR_LIPOPROTEIN"/>
    <property type="match status" value="1"/>
</dbReference>
<feature type="chain" id="PRO_5007175972" description="Entry exclusion lipoprotein TrbK" evidence="1">
    <location>
        <begin position="23"/>
        <end position="85"/>
    </location>
</feature>
<dbReference type="Proteomes" id="UP000064029">
    <property type="component" value="Unassembled WGS sequence"/>
</dbReference>
<dbReference type="AlphaFoldDB" id="A0A124RDS0"/>
<dbReference type="InterPro" id="IPR058979">
    <property type="entry name" value="LysC-like"/>
</dbReference>
<evidence type="ECO:0008006" key="4">
    <source>
        <dbReference type="Google" id="ProtNLM"/>
    </source>
</evidence>
<gene>
    <name evidence="2" type="ORF">WJ33_15185</name>
</gene>
<evidence type="ECO:0000313" key="2">
    <source>
        <dbReference type="EMBL" id="KVG74854.1"/>
    </source>
</evidence>
<organism evidence="2 3">
    <name type="scientific">Burkholderia ubonensis</name>
    <dbReference type="NCBI Taxonomy" id="101571"/>
    <lineage>
        <taxon>Bacteria</taxon>
        <taxon>Pseudomonadati</taxon>
        <taxon>Pseudomonadota</taxon>
        <taxon>Betaproteobacteria</taxon>
        <taxon>Burkholderiales</taxon>
        <taxon>Burkholderiaceae</taxon>
        <taxon>Burkholderia</taxon>
        <taxon>Burkholderia cepacia complex</taxon>
    </lineage>
</organism>
<sequence length="85" mass="8748">MRMRGIKVGGAAIIAAVLAGCAAGSSGGIPDAYLQDCAHAPRPAGKTVADLAQALINERAAMEACDWRDKAALRSWKAGRITPTN</sequence>
<dbReference type="Pfam" id="PF23793">
    <property type="entry name" value="LysC"/>
    <property type="match status" value="1"/>
</dbReference>
<dbReference type="EMBL" id="LOXM01000025">
    <property type="protein sequence ID" value="KVG74854.1"/>
    <property type="molecule type" value="Genomic_DNA"/>
</dbReference>
<reference evidence="2 3" key="1">
    <citation type="submission" date="2015-11" db="EMBL/GenBank/DDBJ databases">
        <title>Expanding the genomic diversity of Burkholderia species for the development of highly accurate diagnostics.</title>
        <authorList>
            <person name="Sahl J."/>
            <person name="Keim P."/>
            <person name="Wagner D."/>
        </authorList>
    </citation>
    <scope>NUCLEOTIDE SEQUENCE [LARGE SCALE GENOMIC DNA]</scope>
    <source>
        <strain evidence="2 3">MSMB2036</strain>
    </source>
</reference>
<evidence type="ECO:0000256" key="1">
    <source>
        <dbReference type="SAM" id="SignalP"/>
    </source>
</evidence>
<proteinExistence type="predicted"/>